<accession>A0A521DRI6</accession>
<gene>
    <name evidence="1" type="ORF">SAMN06265350_10851</name>
</gene>
<keyword evidence="2" id="KW-1185">Reference proteome</keyword>
<evidence type="ECO:0000313" key="1">
    <source>
        <dbReference type="EMBL" id="SMO74238.1"/>
    </source>
</evidence>
<sequence>MLTMGCTQTVYSKEATVYNLSVSILTIALFCDAELK</sequence>
<reference evidence="1 2" key="1">
    <citation type="submission" date="2017-05" db="EMBL/GenBank/DDBJ databases">
        <authorList>
            <person name="Varghese N."/>
            <person name="Submissions S."/>
        </authorList>
    </citation>
    <scope>NUCLEOTIDE SEQUENCE [LARGE SCALE GENOMIC DNA]</scope>
    <source>
        <strain evidence="1 2">DSM 21342</strain>
    </source>
</reference>
<name>A0A521DRI6_9SPHI</name>
<proteinExistence type="predicted"/>
<protein>
    <submittedName>
        <fullName evidence="1">Uncharacterized protein</fullName>
    </submittedName>
</protein>
<dbReference type="Proteomes" id="UP000315971">
    <property type="component" value="Unassembled WGS sequence"/>
</dbReference>
<dbReference type="EMBL" id="FXSZ01000008">
    <property type="protein sequence ID" value="SMO74238.1"/>
    <property type="molecule type" value="Genomic_DNA"/>
</dbReference>
<evidence type="ECO:0000313" key="2">
    <source>
        <dbReference type="Proteomes" id="UP000315971"/>
    </source>
</evidence>
<organism evidence="1 2">
    <name type="scientific">Solitalea koreensis</name>
    <dbReference type="NCBI Taxonomy" id="543615"/>
    <lineage>
        <taxon>Bacteria</taxon>
        <taxon>Pseudomonadati</taxon>
        <taxon>Bacteroidota</taxon>
        <taxon>Sphingobacteriia</taxon>
        <taxon>Sphingobacteriales</taxon>
        <taxon>Sphingobacteriaceae</taxon>
        <taxon>Solitalea</taxon>
    </lineage>
</organism>
<dbReference type="AlphaFoldDB" id="A0A521DRI6"/>